<gene>
    <name evidence="1" type="ORF">S01H1_10271</name>
</gene>
<protein>
    <submittedName>
        <fullName evidence="1">Uncharacterized protein</fullName>
    </submittedName>
</protein>
<comment type="caution">
    <text evidence="1">The sequence shown here is derived from an EMBL/GenBank/DDBJ whole genome shotgun (WGS) entry which is preliminary data.</text>
</comment>
<proteinExistence type="predicted"/>
<feature type="non-terminal residue" evidence="1">
    <location>
        <position position="92"/>
    </location>
</feature>
<sequence>MAIARRHLLPLALLLASSVVVRAEQAAEVTATVPRFEPAPCPTLQGAEMLADAICGYLVVLEDRSRPNGRTIRLMVAKYPARLPEKRADPVV</sequence>
<dbReference type="AlphaFoldDB" id="X0RNJ7"/>
<organism evidence="1">
    <name type="scientific">marine sediment metagenome</name>
    <dbReference type="NCBI Taxonomy" id="412755"/>
    <lineage>
        <taxon>unclassified sequences</taxon>
        <taxon>metagenomes</taxon>
        <taxon>ecological metagenomes</taxon>
    </lineage>
</organism>
<accession>X0RNJ7</accession>
<dbReference type="EMBL" id="BARS01005246">
    <property type="protein sequence ID" value="GAF70394.1"/>
    <property type="molecule type" value="Genomic_DNA"/>
</dbReference>
<reference evidence="1" key="1">
    <citation type="journal article" date="2014" name="Front. Microbiol.">
        <title>High frequency of phylogenetically diverse reductive dehalogenase-homologous genes in deep subseafloor sedimentary metagenomes.</title>
        <authorList>
            <person name="Kawai M."/>
            <person name="Futagami T."/>
            <person name="Toyoda A."/>
            <person name="Takaki Y."/>
            <person name="Nishi S."/>
            <person name="Hori S."/>
            <person name="Arai W."/>
            <person name="Tsubouchi T."/>
            <person name="Morono Y."/>
            <person name="Uchiyama I."/>
            <person name="Ito T."/>
            <person name="Fujiyama A."/>
            <person name="Inagaki F."/>
            <person name="Takami H."/>
        </authorList>
    </citation>
    <scope>NUCLEOTIDE SEQUENCE</scope>
    <source>
        <strain evidence="1">Expedition CK06-06</strain>
    </source>
</reference>
<name>X0RNJ7_9ZZZZ</name>
<evidence type="ECO:0000313" key="1">
    <source>
        <dbReference type="EMBL" id="GAF70394.1"/>
    </source>
</evidence>